<evidence type="ECO:0000256" key="4">
    <source>
        <dbReference type="ARBA" id="ARBA00022475"/>
    </source>
</evidence>
<comment type="subcellular location">
    <subcellularLocation>
        <location evidence="1">Cell membrane</location>
        <topology evidence="1">Multi-pass membrane protein</topology>
    </subcellularLocation>
</comment>
<dbReference type="EMBL" id="JALLPJ020000101">
    <property type="protein sequence ID" value="KAL3802442.1"/>
    <property type="molecule type" value="Genomic_DNA"/>
</dbReference>
<dbReference type="Pfam" id="PF07690">
    <property type="entry name" value="MFS_1"/>
    <property type="match status" value="1"/>
</dbReference>
<dbReference type="Pfam" id="PF00083">
    <property type="entry name" value="Sugar_tr"/>
    <property type="match status" value="1"/>
</dbReference>
<dbReference type="PANTHER" id="PTHR43528">
    <property type="entry name" value="ALPHA-KETOGLUTARATE PERMEASE"/>
    <property type="match status" value="1"/>
</dbReference>
<dbReference type="SUPFAM" id="SSF103473">
    <property type="entry name" value="MFS general substrate transporter"/>
    <property type="match status" value="1"/>
</dbReference>
<gene>
    <name evidence="11" type="ORF">ACHAWO_004744</name>
</gene>
<sequence>MTQHHDGLNETSSLLHEHNNGSNAQHLQLSQSFQNESINTPEDDTMSTIASVAGNILECYDFAIYGYLSDIIGQKLFPPTNNDASSIIQSFLVFGGAFFVRPIGGIMMGYIGDTFSRKRALEISIFLMAFPTFAMGCLPTYDQVGWWSVLLLVFVRLLQGLSVGGQLMSSLVFVVEGHPKKYWGFYASFAMTAACLGTLMGEVVANLMRINFTTEQLADGYWRLPFLCGILVSLSGFYIKNHVKDHKQVTTLLRAHGNEIDSVAHRPLTPLEMACSKHLRSLICVVLAVLLWAGGFYIIWVWLVIFMVDIADPPVPHAFTINAWCLFATMVLLFPFAGWLSDLYGRKLVMTSGALGILFFSPFAMKVLSQGSIVSVAMTQLLLGIFLGLYGSPMCSWMAESFSPESRLTSLALGYNVSMAIGAGLSPSVATWLVQEYDPPATGILLSSFAAVSLIGLHLAPNHD</sequence>
<dbReference type="GO" id="GO:0005886">
    <property type="term" value="C:plasma membrane"/>
    <property type="evidence" value="ECO:0007669"/>
    <property type="project" value="UniProtKB-SubCell"/>
</dbReference>
<dbReference type="PANTHER" id="PTHR43528:SF1">
    <property type="entry name" value="ALPHA-KETOGLUTARATE PERMEASE"/>
    <property type="match status" value="1"/>
</dbReference>
<comment type="similarity">
    <text evidence="2">Belongs to the major facilitator superfamily. Metabolite:H+ Symporter (MHS) family (TC 2.A.1.6) family.</text>
</comment>
<feature type="transmembrane region" description="Helical" evidence="9">
    <location>
        <begin position="319"/>
        <end position="341"/>
    </location>
</feature>
<dbReference type="InterPro" id="IPR005828">
    <property type="entry name" value="MFS_sugar_transport-like"/>
</dbReference>
<dbReference type="AlphaFoldDB" id="A0ABD3QQD1"/>
<evidence type="ECO:0000256" key="8">
    <source>
        <dbReference type="ARBA" id="ARBA00023136"/>
    </source>
</evidence>
<keyword evidence="7 9" id="KW-1133">Transmembrane helix</keyword>
<accession>A0ABD3QQD1</accession>
<dbReference type="GO" id="GO:0015293">
    <property type="term" value="F:symporter activity"/>
    <property type="evidence" value="ECO:0007669"/>
    <property type="project" value="UniProtKB-KW"/>
</dbReference>
<keyword evidence="8 9" id="KW-0472">Membrane</keyword>
<dbReference type="InterPro" id="IPR011701">
    <property type="entry name" value="MFS"/>
</dbReference>
<feature type="domain" description="Major facilitator superfamily (MFS) profile" evidence="10">
    <location>
        <begin position="47"/>
        <end position="464"/>
    </location>
</feature>
<keyword evidence="5 9" id="KW-0812">Transmembrane</keyword>
<feature type="transmembrane region" description="Helical" evidence="9">
    <location>
        <begin position="282"/>
        <end position="307"/>
    </location>
</feature>
<feature type="transmembrane region" description="Helical" evidence="9">
    <location>
        <begin position="348"/>
        <end position="365"/>
    </location>
</feature>
<keyword evidence="6" id="KW-0769">Symport</keyword>
<proteinExistence type="inferred from homology"/>
<dbReference type="InterPro" id="IPR020846">
    <property type="entry name" value="MFS_dom"/>
</dbReference>
<dbReference type="InterPro" id="IPR036259">
    <property type="entry name" value="MFS_trans_sf"/>
</dbReference>
<evidence type="ECO:0000256" key="1">
    <source>
        <dbReference type="ARBA" id="ARBA00004651"/>
    </source>
</evidence>
<feature type="transmembrane region" description="Helical" evidence="9">
    <location>
        <begin position="87"/>
        <end position="111"/>
    </location>
</feature>
<evidence type="ECO:0000256" key="5">
    <source>
        <dbReference type="ARBA" id="ARBA00022692"/>
    </source>
</evidence>
<dbReference type="PROSITE" id="PS50850">
    <property type="entry name" value="MFS"/>
    <property type="match status" value="1"/>
</dbReference>
<comment type="caution">
    <text evidence="11">The sequence shown here is derived from an EMBL/GenBank/DDBJ whole genome shotgun (WGS) entry which is preliminary data.</text>
</comment>
<evidence type="ECO:0000256" key="9">
    <source>
        <dbReference type="SAM" id="Phobius"/>
    </source>
</evidence>
<evidence type="ECO:0000256" key="2">
    <source>
        <dbReference type="ARBA" id="ARBA00008240"/>
    </source>
</evidence>
<dbReference type="PROSITE" id="PS00216">
    <property type="entry name" value="SUGAR_TRANSPORT_1"/>
    <property type="match status" value="1"/>
</dbReference>
<dbReference type="Proteomes" id="UP001530400">
    <property type="component" value="Unassembled WGS sequence"/>
</dbReference>
<evidence type="ECO:0000313" key="11">
    <source>
        <dbReference type="EMBL" id="KAL3802442.1"/>
    </source>
</evidence>
<keyword evidence="12" id="KW-1185">Reference proteome</keyword>
<feature type="transmembrane region" description="Helical" evidence="9">
    <location>
        <begin position="182"/>
        <end position="200"/>
    </location>
</feature>
<protein>
    <recommendedName>
        <fullName evidence="10">Major facilitator superfamily (MFS) profile domain-containing protein</fullName>
    </recommendedName>
</protein>
<name>A0ABD3QQD1_9STRA</name>
<dbReference type="InterPro" id="IPR051084">
    <property type="entry name" value="H+-coupled_symporters"/>
</dbReference>
<organism evidence="11 12">
    <name type="scientific">Cyclotella atomus</name>
    <dbReference type="NCBI Taxonomy" id="382360"/>
    <lineage>
        <taxon>Eukaryota</taxon>
        <taxon>Sar</taxon>
        <taxon>Stramenopiles</taxon>
        <taxon>Ochrophyta</taxon>
        <taxon>Bacillariophyta</taxon>
        <taxon>Coscinodiscophyceae</taxon>
        <taxon>Thalassiosirophycidae</taxon>
        <taxon>Stephanodiscales</taxon>
        <taxon>Stephanodiscaceae</taxon>
        <taxon>Cyclotella</taxon>
    </lineage>
</organism>
<evidence type="ECO:0000256" key="7">
    <source>
        <dbReference type="ARBA" id="ARBA00022989"/>
    </source>
</evidence>
<evidence type="ECO:0000256" key="3">
    <source>
        <dbReference type="ARBA" id="ARBA00022448"/>
    </source>
</evidence>
<feature type="transmembrane region" description="Helical" evidence="9">
    <location>
        <begin position="147"/>
        <end position="175"/>
    </location>
</feature>
<dbReference type="Gene3D" id="1.20.1250.20">
    <property type="entry name" value="MFS general substrate transporter like domains"/>
    <property type="match status" value="2"/>
</dbReference>
<keyword evidence="4" id="KW-1003">Cell membrane</keyword>
<feature type="transmembrane region" description="Helical" evidence="9">
    <location>
        <begin position="440"/>
        <end position="460"/>
    </location>
</feature>
<feature type="transmembrane region" description="Helical" evidence="9">
    <location>
        <begin position="123"/>
        <end position="141"/>
    </location>
</feature>
<evidence type="ECO:0000259" key="10">
    <source>
        <dbReference type="PROSITE" id="PS50850"/>
    </source>
</evidence>
<feature type="transmembrane region" description="Helical" evidence="9">
    <location>
        <begin position="371"/>
        <end position="390"/>
    </location>
</feature>
<evidence type="ECO:0000256" key="6">
    <source>
        <dbReference type="ARBA" id="ARBA00022847"/>
    </source>
</evidence>
<keyword evidence="3" id="KW-0813">Transport</keyword>
<feature type="transmembrane region" description="Helical" evidence="9">
    <location>
        <begin position="411"/>
        <end position="434"/>
    </location>
</feature>
<reference evidence="11 12" key="1">
    <citation type="submission" date="2024-10" db="EMBL/GenBank/DDBJ databases">
        <title>Updated reference genomes for cyclostephanoid diatoms.</title>
        <authorList>
            <person name="Roberts W.R."/>
            <person name="Alverson A.J."/>
        </authorList>
    </citation>
    <scope>NUCLEOTIDE SEQUENCE [LARGE SCALE GENOMIC DNA]</scope>
    <source>
        <strain evidence="11 12">AJA010-31</strain>
    </source>
</reference>
<dbReference type="InterPro" id="IPR005829">
    <property type="entry name" value="Sugar_transporter_CS"/>
</dbReference>
<evidence type="ECO:0000313" key="12">
    <source>
        <dbReference type="Proteomes" id="UP001530400"/>
    </source>
</evidence>
<feature type="transmembrane region" description="Helical" evidence="9">
    <location>
        <begin position="220"/>
        <end position="239"/>
    </location>
</feature>